<comment type="caution">
    <text evidence="1">The sequence shown here is derived from an EMBL/GenBank/DDBJ whole genome shotgun (WGS) entry which is preliminary data.</text>
</comment>
<organism evidence="1 2">
    <name type="scientific">Roridomyces roridus</name>
    <dbReference type="NCBI Taxonomy" id="1738132"/>
    <lineage>
        <taxon>Eukaryota</taxon>
        <taxon>Fungi</taxon>
        <taxon>Dikarya</taxon>
        <taxon>Basidiomycota</taxon>
        <taxon>Agaricomycotina</taxon>
        <taxon>Agaricomycetes</taxon>
        <taxon>Agaricomycetidae</taxon>
        <taxon>Agaricales</taxon>
        <taxon>Marasmiineae</taxon>
        <taxon>Mycenaceae</taxon>
        <taxon>Roridomyces</taxon>
    </lineage>
</organism>
<accession>A0AAD7FVM4</accession>
<reference evidence="1" key="1">
    <citation type="submission" date="2023-03" db="EMBL/GenBank/DDBJ databases">
        <title>Massive genome expansion in bonnet fungi (Mycena s.s.) driven by repeated elements and novel gene families across ecological guilds.</title>
        <authorList>
            <consortium name="Lawrence Berkeley National Laboratory"/>
            <person name="Harder C.B."/>
            <person name="Miyauchi S."/>
            <person name="Viragh M."/>
            <person name="Kuo A."/>
            <person name="Thoen E."/>
            <person name="Andreopoulos B."/>
            <person name="Lu D."/>
            <person name="Skrede I."/>
            <person name="Drula E."/>
            <person name="Henrissat B."/>
            <person name="Morin E."/>
            <person name="Kohler A."/>
            <person name="Barry K."/>
            <person name="LaButti K."/>
            <person name="Morin E."/>
            <person name="Salamov A."/>
            <person name="Lipzen A."/>
            <person name="Mereny Z."/>
            <person name="Hegedus B."/>
            <person name="Baldrian P."/>
            <person name="Stursova M."/>
            <person name="Weitz H."/>
            <person name="Taylor A."/>
            <person name="Grigoriev I.V."/>
            <person name="Nagy L.G."/>
            <person name="Martin F."/>
            <person name="Kauserud H."/>
        </authorList>
    </citation>
    <scope>NUCLEOTIDE SEQUENCE</scope>
    <source>
        <strain evidence="1">9284</strain>
    </source>
</reference>
<dbReference type="Gene3D" id="1.20.1280.50">
    <property type="match status" value="1"/>
</dbReference>
<keyword evidence="2" id="KW-1185">Reference proteome</keyword>
<evidence type="ECO:0000313" key="2">
    <source>
        <dbReference type="Proteomes" id="UP001221142"/>
    </source>
</evidence>
<dbReference type="AlphaFoldDB" id="A0AAD7FVM4"/>
<name>A0AAD7FVM4_9AGAR</name>
<dbReference type="Proteomes" id="UP001221142">
    <property type="component" value="Unassembled WGS sequence"/>
</dbReference>
<proteinExistence type="predicted"/>
<gene>
    <name evidence="1" type="ORF">FB45DRAFT_725271</name>
</gene>
<protein>
    <recommendedName>
        <fullName evidence="3">F-box domain-containing protein</fullName>
    </recommendedName>
</protein>
<dbReference type="EMBL" id="JARKIF010000005">
    <property type="protein sequence ID" value="KAJ7639452.1"/>
    <property type="molecule type" value="Genomic_DNA"/>
</dbReference>
<evidence type="ECO:0008006" key="3">
    <source>
        <dbReference type="Google" id="ProtNLM"/>
    </source>
</evidence>
<feature type="non-terminal residue" evidence="1">
    <location>
        <position position="1"/>
    </location>
</feature>
<feature type="non-terminal residue" evidence="1">
    <location>
        <position position="82"/>
    </location>
</feature>
<sequence>LPNEIVSEIFIQCLPPYPICPPFRGLSSPTCLTHICRKWRDIALTTPQLWRAIPFPASGDYKTPQAWLERSGSCPLSIFWRE</sequence>
<evidence type="ECO:0000313" key="1">
    <source>
        <dbReference type="EMBL" id="KAJ7639452.1"/>
    </source>
</evidence>